<dbReference type="AlphaFoldDB" id="A0A0F2TCQ6"/>
<name>A0A0F2TCQ6_STRR3</name>
<accession>A0A0F2TCQ6</accession>
<evidence type="ECO:0000313" key="1">
    <source>
        <dbReference type="EMBL" id="KJS60934.1"/>
    </source>
</evidence>
<protein>
    <submittedName>
        <fullName evidence="1">Uncharacterized protein</fullName>
    </submittedName>
</protein>
<dbReference type="Proteomes" id="UP000033699">
    <property type="component" value="Unassembled WGS sequence"/>
</dbReference>
<gene>
    <name evidence="1" type="ORF">VM95_18160</name>
</gene>
<organism evidence="1 2">
    <name type="scientific">Streptomyces rubellomurinus (strain ATCC 31215)</name>
    <dbReference type="NCBI Taxonomy" id="359131"/>
    <lineage>
        <taxon>Bacteria</taxon>
        <taxon>Bacillati</taxon>
        <taxon>Actinomycetota</taxon>
        <taxon>Actinomycetes</taxon>
        <taxon>Kitasatosporales</taxon>
        <taxon>Streptomycetaceae</taxon>
        <taxon>Streptomyces</taxon>
    </lineage>
</organism>
<comment type="caution">
    <text evidence="1">The sequence shown here is derived from an EMBL/GenBank/DDBJ whole genome shotgun (WGS) entry which is preliminary data.</text>
</comment>
<evidence type="ECO:0000313" key="2">
    <source>
        <dbReference type="Proteomes" id="UP000033699"/>
    </source>
</evidence>
<keyword evidence="2" id="KW-1185">Reference proteome</keyword>
<sequence length="73" mass="7769">MTLILEKCDGYCQGVDGRAGPNLACTGCGRAVATRIDDCGSEPHDGAFRDTLVGLPAIRSPRLRGYHDAAYRS</sequence>
<dbReference type="PATRIC" id="fig|359131.3.peg.4237"/>
<dbReference type="EMBL" id="JZKH01000034">
    <property type="protein sequence ID" value="KJS60934.1"/>
    <property type="molecule type" value="Genomic_DNA"/>
</dbReference>
<proteinExistence type="predicted"/>
<reference evidence="1 2" key="1">
    <citation type="submission" date="2015-02" db="EMBL/GenBank/DDBJ databases">
        <authorList>
            <person name="Ju K.-S."/>
            <person name="Doroghazi J.R."/>
            <person name="Metcalf W."/>
        </authorList>
    </citation>
    <scope>NUCLEOTIDE SEQUENCE [LARGE SCALE GENOMIC DNA]</scope>
    <source>
        <strain evidence="1 2">ATCC 31215</strain>
    </source>
</reference>